<dbReference type="InterPro" id="IPR001810">
    <property type="entry name" value="F-box_dom"/>
</dbReference>
<feature type="repeat" description="WD" evidence="3">
    <location>
        <begin position="429"/>
        <end position="468"/>
    </location>
</feature>
<evidence type="ECO:0000313" key="5">
    <source>
        <dbReference type="EMBL" id="WBW74360.1"/>
    </source>
</evidence>
<evidence type="ECO:0000313" key="6">
    <source>
        <dbReference type="Proteomes" id="UP001212411"/>
    </source>
</evidence>
<dbReference type="PANTHER" id="PTHR14604:SF4">
    <property type="entry name" value="F-BOX DOMAIN-CONTAINING PROTEIN"/>
    <property type="match status" value="1"/>
</dbReference>
<evidence type="ECO:0000256" key="3">
    <source>
        <dbReference type="PROSITE-ProRule" id="PRU00221"/>
    </source>
</evidence>
<dbReference type="InterPro" id="IPR015943">
    <property type="entry name" value="WD40/YVTN_repeat-like_dom_sf"/>
</dbReference>
<dbReference type="RefSeq" id="XP_056038603.1">
    <property type="nucleotide sequence ID" value="XM_056181684.1"/>
</dbReference>
<dbReference type="SMART" id="SM00256">
    <property type="entry name" value="FBOX"/>
    <property type="match status" value="1"/>
</dbReference>
<accession>A0AAF0AXT0</accession>
<dbReference type="PROSITE" id="PS50181">
    <property type="entry name" value="FBOX"/>
    <property type="match status" value="1"/>
</dbReference>
<dbReference type="InterPro" id="IPR050995">
    <property type="entry name" value="WD-F-box_domain-protein"/>
</dbReference>
<dbReference type="InterPro" id="IPR001680">
    <property type="entry name" value="WD40_rpt"/>
</dbReference>
<organism evidence="5 6">
    <name type="scientific">Schizosaccharomyces osmophilus</name>
    <dbReference type="NCBI Taxonomy" id="2545709"/>
    <lineage>
        <taxon>Eukaryota</taxon>
        <taxon>Fungi</taxon>
        <taxon>Dikarya</taxon>
        <taxon>Ascomycota</taxon>
        <taxon>Taphrinomycotina</taxon>
        <taxon>Schizosaccharomycetes</taxon>
        <taxon>Schizosaccharomycetales</taxon>
        <taxon>Schizosaccharomycetaceae</taxon>
        <taxon>Schizosaccharomyces</taxon>
    </lineage>
</organism>
<feature type="repeat" description="WD" evidence="3">
    <location>
        <begin position="389"/>
        <end position="428"/>
    </location>
</feature>
<dbReference type="GeneID" id="80876373"/>
<feature type="repeat" description="WD" evidence="3">
    <location>
        <begin position="261"/>
        <end position="293"/>
    </location>
</feature>
<dbReference type="Gene3D" id="1.20.1280.50">
    <property type="match status" value="1"/>
</dbReference>
<dbReference type="SUPFAM" id="SSF50978">
    <property type="entry name" value="WD40 repeat-like"/>
    <property type="match status" value="1"/>
</dbReference>
<dbReference type="PROSITE" id="PS50082">
    <property type="entry name" value="WD_REPEATS_2"/>
    <property type="match status" value="6"/>
</dbReference>
<name>A0AAF0AXT0_9SCHI</name>
<proteinExistence type="predicted"/>
<sequence length="510" mass="59018">MPDDPKTNCNKHQILNELAGKACEQNDLLNGKSGCPRTCSFSPLESKKLDTIQLTLSELPREGILFVYHYIQTLLFKDFTEFFPEEIILRIFSCLSQYDLCRCKSMSRRWKRLLEDPALWKTLFQRKDWHLNPKVAQEFQEWTRTKNHPFSEEDFIRIDQHFLGPHGTIFHDQQCVYDSQNHPLLNWSHIYKERARLESNWRHGNFVLCELQAPTRLGRFSRNSTDSVYCVQYDDDFVVSGSKDRMISVWDIHAGALLYSLHGHLGSVLCLQFDRERDLVVSGSSDTSILVWSWQRRCPIKYLTGHTDNVLGVIVAGKYIISCSRDHTARVWKLDPSPEENPCVHVLRGHLASVNSVQYNEATGVIVTASGDRTLRMWDIHSGQCLKVIHAHQRGIACSQYNGQYIVSGSSDTTVRIFEAESGKLLRILQGHEDLIRTLQFDDEKVVSGGYDGTIRVWNFETGELYCVLHNDRRSRVFGLQCDHRRIIACTHNSEIFVWRFDYGIDCTFF</sequence>
<dbReference type="SUPFAM" id="SSF81383">
    <property type="entry name" value="F-box domain"/>
    <property type="match status" value="1"/>
</dbReference>
<gene>
    <name evidence="5" type="primary">pof11</name>
    <name evidence="5" type="ORF">SOMG_02893</name>
</gene>
<evidence type="ECO:0000256" key="2">
    <source>
        <dbReference type="ARBA" id="ARBA00022737"/>
    </source>
</evidence>
<dbReference type="PRINTS" id="PR00320">
    <property type="entry name" value="GPROTEINBRPT"/>
</dbReference>
<feature type="repeat" description="WD" evidence="3">
    <location>
        <begin position="347"/>
        <end position="388"/>
    </location>
</feature>
<reference evidence="5 6" key="1">
    <citation type="journal article" date="2023" name="G3 (Bethesda)">
        <title>A high-quality reference genome for the fission yeast Schizosaccharomyces osmophilus.</title>
        <authorList>
            <person name="Jia G.S."/>
            <person name="Zhang W.C."/>
            <person name="Liang Y."/>
            <person name="Liu X.H."/>
            <person name="Rhind N."/>
            <person name="Pidoux A."/>
            <person name="Brysch-Herzberg M."/>
            <person name="Du L.L."/>
        </authorList>
    </citation>
    <scope>NUCLEOTIDE SEQUENCE [LARGE SCALE GENOMIC DNA]</scope>
    <source>
        <strain evidence="5 6">CBS 15793</strain>
    </source>
</reference>
<dbReference type="CDD" id="cd00200">
    <property type="entry name" value="WD40"/>
    <property type="match status" value="1"/>
</dbReference>
<protein>
    <submittedName>
        <fullName evidence="5">F-box/WD repeat protein Pof11</fullName>
    </submittedName>
</protein>
<dbReference type="InterPro" id="IPR036322">
    <property type="entry name" value="WD40_repeat_dom_sf"/>
</dbReference>
<keyword evidence="2" id="KW-0677">Repeat</keyword>
<feature type="repeat" description="WD" evidence="3">
    <location>
        <begin position="303"/>
        <end position="335"/>
    </location>
</feature>
<dbReference type="AlphaFoldDB" id="A0AAF0AXT0"/>
<evidence type="ECO:0000259" key="4">
    <source>
        <dbReference type="PROSITE" id="PS50181"/>
    </source>
</evidence>
<dbReference type="Gene3D" id="2.130.10.10">
    <property type="entry name" value="YVTN repeat-like/Quinoprotein amine dehydrogenase"/>
    <property type="match status" value="2"/>
</dbReference>
<dbReference type="PROSITE" id="PS00678">
    <property type="entry name" value="WD_REPEATS_1"/>
    <property type="match status" value="3"/>
</dbReference>
<dbReference type="Pfam" id="PF12937">
    <property type="entry name" value="F-box-like"/>
    <property type="match status" value="1"/>
</dbReference>
<dbReference type="PROSITE" id="PS50294">
    <property type="entry name" value="WD_REPEATS_REGION"/>
    <property type="match status" value="3"/>
</dbReference>
<dbReference type="EMBL" id="CP115612">
    <property type="protein sequence ID" value="WBW74360.1"/>
    <property type="molecule type" value="Genomic_DNA"/>
</dbReference>
<dbReference type="KEGG" id="som:SOMG_02893"/>
<dbReference type="PANTHER" id="PTHR14604">
    <property type="entry name" value="WD40 REPEAT PF20"/>
    <property type="match status" value="1"/>
</dbReference>
<feature type="repeat" description="WD" evidence="3">
    <location>
        <begin position="221"/>
        <end position="260"/>
    </location>
</feature>
<dbReference type="InterPro" id="IPR019775">
    <property type="entry name" value="WD40_repeat_CS"/>
</dbReference>
<dbReference type="Proteomes" id="UP001212411">
    <property type="component" value="Chromosome 2"/>
</dbReference>
<keyword evidence="1 3" id="KW-0853">WD repeat</keyword>
<dbReference type="Pfam" id="PF25047">
    <property type="entry name" value="Beta-prop_TEP1_2nd"/>
    <property type="match status" value="1"/>
</dbReference>
<dbReference type="Pfam" id="PF00400">
    <property type="entry name" value="WD40"/>
    <property type="match status" value="1"/>
</dbReference>
<evidence type="ECO:0000256" key="1">
    <source>
        <dbReference type="ARBA" id="ARBA00022574"/>
    </source>
</evidence>
<dbReference type="InterPro" id="IPR056829">
    <property type="entry name" value="Beta-prop_TEP1_2nd"/>
</dbReference>
<feature type="domain" description="F-box" evidence="4">
    <location>
        <begin position="77"/>
        <end position="123"/>
    </location>
</feature>
<keyword evidence="6" id="KW-1185">Reference proteome</keyword>
<dbReference type="InterPro" id="IPR036047">
    <property type="entry name" value="F-box-like_dom_sf"/>
</dbReference>
<dbReference type="SMART" id="SM00320">
    <property type="entry name" value="WD40"/>
    <property type="match status" value="7"/>
</dbReference>
<dbReference type="InterPro" id="IPR020472">
    <property type="entry name" value="WD40_PAC1"/>
</dbReference>